<sequence length="235" mass="25359">MKIEEATDTIAKFFNDLIGAWVPGSVLAVGLTLMHLGPAQLKSVFKLGDSTAAALTFAGVLFAGGHALLALHEQAFKRLLARVKIAKVFDEAGAKKRQSYEWFAELVKTQQTGSSAKDWDYNDLRSVAFSVSTEASSMGRRFMFISLLCNGVGTALAIVAIDFAACSLLSPKLLFAYDQAAPWWAQTLLLLGLALALFKRGEVFYSRAMATPFSIAVAELKFKKDANAGKATPNP</sequence>
<evidence type="ECO:0000313" key="2">
    <source>
        <dbReference type="EMBL" id="MCL1552424.1"/>
    </source>
</evidence>
<feature type="transmembrane region" description="Helical" evidence="1">
    <location>
        <begin position="181"/>
        <end position="198"/>
    </location>
</feature>
<keyword evidence="3" id="KW-1185">Reference proteome</keyword>
<evidence type="ECO:0000313" key="3">
    <source>
        <dbReference type="Proteomes" id="UP001167357"/>
    </source>
</evidence>
<reference evidence="2" key="1">
    <citation type="submission" date="2022-04" db="EMBL/GenBank/DDBJ databases">
        <title>Genomic comparison of 19 strains of Xanthomonas nasturtii, a newly emerging watercress pathogen.</title>
        <authorList>
            <person name="Harrison J."/>
            <person name="Greer S."/>
            <person name="Hussain R."/>
            <person name="Lascelles D."/>
            <person name="Roberts M."/>
            <person name="Carter B."/>
            <person name="Bryning A."/>
            <person name="Carroll S."/>
            <person name="Aspin A."/>
            <person name="Cruz L."/>
            <person name="Cruz J."/>
            <person name="Grant M."/>
            <person name="Vicente J."/>
            <person name="Studholme D.J."/>
        </authorList>
    </citation>
    <scope>NUCLEOTIDE SEQUENCE</scope>
    <source>
        <strain evidence="2">10016B</strain>
    </source>
</reference>
<keyword evidence="1" id="KW-0472">Membrane</keyword>
<dbReference type="Proteomes" id="UP001167357">
    <property type="component" value="Unassembled WGS sequence"/>
</dbReference>
<name>A0ABT0LSV9_9XANT</name>
<dbReference type="RefSeq" id="WP_249048086.1">
    <property type="nucleotide sequence ID" value="NZ_JAMBEC010000014.1"/>
</dbReference>
<proteinExistence type="predicted"/>
<organism evidence="2 3">
    <name type="scientific">Xanthomonas nasturtii</name>
    <dbReference type="NCBI Taxonomy" id="1843581"/>
    <lineage>
        <taxon>Bacteria</taxon>
        <taxon>Pseudomonadati</taxon>
        <taxon>Pseudomonadota</taxon>
        <taxon>Gammaproteobacteria</taxon>
        <taxon>Lysobacterales</taxon>
        <taxon>Lysobacteraceae</taxon>
        <taxon>Xanthomonas</taxon>
    </lineage>
</organism>
<comment type="caution">
    <text evidence="2">The sequence shown here is derived from an EMBL/GenBank/DDBJ whole genome shotgun (WGS) entry which is preliminary data.</text>
</comment>
<feature type="transmembrane region" description="Helical" evidence="1">
    <location>
        <begin position="20"/>
        <end position="39"/>
    </location>
</feature>
<dbReference type="EMBL" id="JAMBED010000033">
    <property type="protein sequence ID" value="MCL1552424.1"/>
    <property type="molecule type" value="Genomic_DNA"/>
</dbReference>
<evidence type="ECO:0000256" key="1">
    <source>
        <dbReference type="SAM" id="Phobius"/>
    </source>
</evidence>
<feature type="transmembrane region" description="Helical" evidence="1">
    <location>
        <begin position="51"/>
        <end position="71"/>
    </location>
</feature>
<keyword evidence="1" id="KW-0812">Transmembrane</keyword>
<protein>
    <submittedName>
        <fullName evidence="2">Uncharacterized protein</fullName>
    </submittedName>
</protein>
<accession>A0ABT0LSV9</accession>
<feature type="transmembrane region" description="Helical" evidence="1">
    <location>
        <begin position="142"/>
        <end position="161"/>
    </location>
</feature>
<keyword evidence="1" id="KW-1133">Transmembrane helix</keyword>
<gene>
    <name evidence="2" type="ORF">M3O51_14215</name>
</gene>